<protein>
    <submittedName>
        <fullName evidence="1">Accessory Sec system protein Asp3</fullName>
    </submittedName>
</protein>
<dbReference type="AlphaFoldDB" id="A0A380I6W8"/>
<accession>A0A380I6W8</accession>
<proteinExistence type="predicted"/>
<reference evidence="1 2" key="1">
    <citation type="submission" date="2018-06" db="EMBL/GenBank/DDBJ databases">
        <authorList>
            <consortium name="Pathogen Informatics"/>
            <person name="Doyle S."/>
        </authorList>
    </citation>
    <scope>NUCLEOTIDE SEQUENCE [LARGE SCALE GENOMIC DNA]</scope>
    <source>
        <strain evidence="1 2">NCTC13832</strain>
    </source>
</reference>
<dbReference type="RefSeq" id="WP_052502855.1">
    <property type="nucleotide sequence ID" value="NZ_JXWY01000008.1"/>
</dbReference>
<dbReference type="OrthoDB" id="2042927at2"/>
<name>A0A380I6W8_9STAP</name>
<sequence>MQKQSFTVRWTQITPDTFMYGTHLKIDQDATYFENALMPSGRVIHVWKMMTVYHTDKIIPQLPILKQGHTYRFTFDYDVVPEGHVYFKVIFKKRNGVVLDQAIIQQKEAEITYPEAAFSYELQMINAAATSICFRAIQITAQADDQVMSELTISTIMNEVAHTSTINVVLVDEAGLTRDALQGLHNVILVENGRYEDLKTIAHCVQPLQQGYTVNFIGYTTHTNEMACRLAERLGETAWVSADVASFEQQHSNVYQYGGRMSSTSTHSLISPMFHVNHRLKALDRGRLNGGIDA</sequence>
<dbReference type="EMBL" id="UHDT01000004">
    <property type="protein sequence ID" value="SUN02176.1"/>
    <property type="molecule type" value="Genomic_DNA"/>
</dbReference>
<evidence type="ECO:0000313" key="2">
    <source>
        <dbReference type="Proteomes" id="UP000254100"/>
    </source>
</evidence>
<evidence type="ECO:0000313" key="1">
    <source>
        <dbReference type="EMBL" id="SUN02176.1"/>
    </source>
</evidence>
<dbReference type="Proteomes" id="UP000254100">
    <property type="component" value="Unassembled WGS sequence"/>
</dbReference>
<dbReference type="InterPro" id="IPR022259">
    <property type="entry name" value="Acessory_Sec_prot_Asp3"/>
</dbReference>
<dbReference type="GO" id="GO:0015031">
    <property type="term" value="P:protein transport"/>
    <property type="evidence" value="ECO:0007669"/>
    <property type="project" value="InterPro"/>
</dbReference>
<dbReference type="Pfam" id="PF15432">
    <property type="entry name" value="Sec-ASP3"/>
    <property type="match status" value="1"/>
</dbReference>
<organism evidence="1 2">
    <name type="scientific">Staphylococcus microti</name>
    <dbReference type="NCBI Taxonomy" id="569857"/>
    <lineage>
        <taxon>Bacteria</taxon>
        <taxon>Bacillati</taxon>
        <taxon>Bacillota</taxon>
        <taxon>Bacilli</taxon>
        <taxon>Bacillales</taxon>
        <taxon>Staphylococcaceae</taxon>
        <taxon>Staphylococcus</taxon>
    </lineage>
</organism>
<dbReference type="NCBIfam" id="TIGR03711">
    <property type="entry name" value="acc_sec_asp3"/>
    <property type="match status" value="1"/>
</dbReference>
<gene>
    <name evidence="1" type="primary">asp3_2</name>
    <name evidence="1" type="ORF">NCTC13832_02413</name>
</gene>